<dbReference type="Gene3D" id="3.40.50.300">
    <property type="entry name" value="P-loop containing nucleotide triphosphate hydrolases"/>
    <property type="match status" value="1"/>
</dbReference>
<gene>
    <name evidence="3" type="ORF">WR25_02350</name>
</gene>
<comment type="catalytic activity">
    <reaction evidence="1">
        <text>ATP + H2O = ADP + phosphate + H(+)</text>
        <dbReference type="Rhea" id="RHEA:13065"/>
        <dbReference type="ChEBI" id="CHEBI:15377"/>
        <dbReference type="ChEBI" id="CHEBI:15378"/>
        <dbReference type="ChEBI" id="CHEBI:30616"/>
        <dbReference type="ChEBI" id="CHEBI:43474"/>
        <dbReference type="ChEBI" id="CHEBI:456216"/>
        <dbReference type="EC" id="5.6.2.3"/>
    </reaction>
</comment>
<dbReference type="OrthoDB" id="10032644at2759"/>
<dbReference type="STRING" id="2018661.A0A2A2M4I0"/>
<dbReference type="Pfam" id="PF05970">
    <property type="entry name" value="PIF1"/>
    <property type="match status" value="1"/>
</dbReference>
<dbReference type="PANTHER" id="PTHR10492">
    <property type="match status" value="1"/>
</dbReference>
<evidence type="ECO:0000256" key="1">
    <source>
        <dbReference type="RuleBase" id="RU363044"/>
    </source>
</evidence>
<dbReference type="InterPro" id="IPR027417">
    <property type="entry name" value="P-loop_NTPase"/>
</dbReference>
<keyword evidence="4" id="KW-1185">Reference proteome</keyword>
<keyword evidence="1" id="KW-0234">DNA repair</keyword>
<evidence type="ECO:0000259" key="2">
    <source>
        <dbReference type="Pfam" id="PF05970"/>
    </source>
</evidence>
<comment type="similarity">
    <text evidence="1">Belongs to the helicase family.</text>
</comment>
<keyword evidence="1" id="KW-0347">Helicase</keyword>
<keyword evidence="1" id="KW-0067">ATP-binding</keyword>
<dbReference type="GO" id="GO:0016887">
    <property type="term" value="F:ATP hydrolysis activity"/>
    <property type="evidence" value="ECO:0007669"/>
    <property type="project" value="RHEA"/>
</dbReference>
<evidence type="ECO:0000313" key="3">
    <source>
        <dbReference type="EMBL" id="PAV93303.1"/>
    </source>
</evidence>
<dbReference type="EMBL" id="LIAE01005492">
    <property type="protein sequence ID" value="PAV93303.1"/>
    <property type="molecule type" value="Genomic_DNA"/>
</dbReference>
<evidence type="ECO:0000313" key="4">
    <source>
        <dbReference type="Proteomes" id="UP000218231"/>
    </source>
</evidence>
<dbReference type="PANTHER" id="PTHR10492:SF57">
    <property type="entry name" value="ATP-DEPENDENT DNA HELICASE"/>
    <property type="match status" value="1"/>
</dbReference>
<dbReference type="GO" id="GO:0006281">
    <property type="term" value="P:DNA repair"/>
    <property type="evidence" value="ECO:0007669"/>
    <property type="project" value="UniProtKB-KW"/>
</dbReference>
<dbReference type="GO" id="GO:0005524">
    <property type="term" value="F:ATP binding"/>
    <property type="evidence" value="ECO:0007669"/>
    <property type="project" value="UniProtKB-KW"/>
</dbReference>
<organism evidence="3 4">
    <name type="scientific">Diploscapter pachys</name>
    <dbReference type="NCBI Taxonomy" id="2018661"/>
    <lineage>
        <taxon>Eukaryota</taxon>
        <taxon>Metazoa</taxon>
        <taxon>Ecdysozoa</taxon>
        <taxon>Nematoda</taxon>
        <taxon>Chromadorea</taxon>
        <taxon>Rhabditida</taxon>
        <taxon>Rhabditina</taxon>
        <taxon>Rhabditomorpha</taxon>
        <taxon>Rhabditoidea</taxon>
        <taxon>Rhabditidae</taxon>
        <taxon>Diploscapter</taxon>
    </lineage>
</organism>
<feature type="domain" description="DNA helicase Pif1-like DEAD-box helicase" evidence="2">
    <location>
        <begin position="67"/>
        <end position="216"/>
    </location>
</feature>
<sequence length="219" mass="24569">MLDNAGDTLTNYGFDKPDMTEFENEKPWDPVEEMARGNTMRQDMYPAQERVVAFVLKKIEELKNGTLTNGCIFIDGPGGCGKTYTYRTLCYMMRGMEIKYKTSAWMGIAGNLMPDGRTMHKVFGLPFEMNSTSSSNAKPNNQTGKELIETQVFIVDEISMVPKYAIEIIDRKLRELTEIDLPFGGKIFIIGGDFRQILPVEKKAGRNELIALSVKSGPG</sequence>
<name>A0A2A2M4I0_9BILA</name>
<dbReference type="EC" id="5.6.2.3" evidence="1"/>
<dbReference type="AlphaFoldDB" id="A0A2A2M4I0"/>
<comment type="caution">
    <text evidence="3">The sequence shown here is derived from an EMBL/GenBank/DDBJ whole genome shotgun (WGS) entry which is preliminary data.</text>
</comment>
<accession>A0A2A2M4I0</accession>
<keyword evidence="1" id="KW-0233">DNA recombination</keyword>
<dbReference type="GO" id="GO:0000723">
    <property type="term" value="P:telomere maintenance"/>
    <property type="evidence" value="ECO:0007669"/>
    <property type="project" value="InterPro"/>
</dbReference>
<comment type="cofactor">
    <cofactor evidence="1">
        <name>Mg(2+)</name>
        <dbReference type="ChEBI" id="CHEBI:18420"/>
    </cofactor>
</comment>
<dbReference type="GO" id="GO:0006310">
    <property type="term" value="P:DNA recombination"/>
    <property type="evidence" value="ECO:0007669"/>
    <property type="project" value="UniProtKB-KW"/>
</dbReference>
<reference evidence="3 4" key="1">
    <citation type="journal article" date="2017" name="Curr. Biol.">
        <title>Genome architecture and evolution of a unichromosomal asexual nematode.</title>
        <authorList>
            <person name="Fradin H."/>
            <person name="Zegar C."/>
            <person name="Gutwein M."/>
            <person name="Lucas J."/>
            <person name="Kovtun M."/>
            <person name="Corcoran D."/>
            <person name="Baugh L.R."/>
            <person name="Kiontke K."/>
            <person name="Gunsalus K."/>
            <person name="Fitch D.H."/>
            <person name="Piano F."/>
        </authorList>
    </citation>
    <scope>NUCLEOTIDE SEQUENCE [LARGE SCALE GENOMIC DNA]</scope>
    <source>
        <strain evidence="3">PF1309</strain>
    </source>
</reference>
<keyword evidence="1" id="KW-0227">DNA damage</keyword>
<dbReference type="Proteomes" id="UP000218231">
    <property type="component" value="Unassembled WGS sequence"/>
</dbReference>
<protein>
    <recommendedName>
        <fullName evidence="1">ATP-dependent DNA helicase</fullName>
        <ecNumber evidence="1">5.6.2.3</ecNumber>
    </recommendedName>
</protein>
<keyword evidence="1" id="KW-0547">Nucleotide-binding</keyword>
<keyword evidence="1" id="KW-0378">Hydrolase</keyword>
<dbReference type="SUPFAM" id="SSF52540">
    <property type="entry name" value="P-loop containing nucleoside triphosphate hydrolases"/>
    <property type="match status" value="1"/>
</dbReference>
<dbReference type="InterPro" id="IPR010285">
    <property type="entry name" value="DNA_helicase_pif1-like_DEAD"/>
</dbReference>
<proteinExistence type="inferred from homology"/>
<dbReference type="GO" id="GO:0043139">
    <property type="term" value="F:5'-3' DNA helicase activity"/>
    <property type="evidence" value="ECO:0007669"/>
    <property type="project" value="UniProtKB-EC"/>
</dbReference>